<dbReference type="GO" id="GO:0016747">
    <property type="term" value="F:acyltransferase activity, transferring groups other than amino-acyl groups"/>
    <property type="evidence" value="ECO:0007669"/>
    <property type="project" value="InterPro"/>
</dbReference>
<dbReference type="PROSITE" id="PS51186">
    <property type="entry name" value="GNAT"/>
    <property type="match status" value="1"/>
</dbReference>
<dbReference type="AlphaFoldDB" id="A0A0M9DNH0"/>
<name>A0A0M9DNH0_9BACI</name>
<dbReference type="InterPro" id="IPR000182">
    <property type="entry name" value="GNAT_dom"/>
</dbReference>
<dbReference type="Gene3D" id="3.40.630.30">
    <property type="match status" value="1"/>
</dbReference>
<dbReference type="Pfam" id="PF00583">
    <property type="entry name" value="Acetyltransf_1"/>
    <property type="match status" value="1"/>
</dbReference>
<dbReference type="PATRIC" id="fig|33935.3.peg.3265"/>
<evidence type="ECO:0000313" key="3">
    <source>
        <dbReference type="Proteomes" id="UP000037977"/>
    </source>
</evidence>
<sequence length="225" mass="25728">MTYRSDVYVFDGGKPIPAIIRNYTESDFAAMIRLQAACFPPPFPAELWWNEQQLEKHVTLFPDGAICVEIAGEIVGSMTTLRVQFDPEHPQHSWAEMTDNGYIRSHDPKGNTLYVVDICISPKYRKLSLGKQMMQAMYQIVVEQKLNRLVGGGRMPGYHQYAERLSAAQYVQSVVNGELTDPVLTFLLRCGRMPLALIENYLDDEASLNYALLMEWKNPFMARRK</sequence>
<keyword evidence="3" id="KW-1185">Reference proteome</keyword>
<dbReference type="OrthoDB" id="9811121at2"/>
<feature type="domain" description="N-acetyltransferase" evidence="1">
    <location>
        <begin position="18"/>
        <end position="219"/>
    </location>
</feature>
<dbReference type="InterPro" id="IPR016181">
    <property type="entry name" value="Acyl_CoA_acyltransferase"/>
</dbReference>
<dbReference type="EMBL" id="LGCI01000002">
    <property type="protein sequence ID" value="KOY84203.1"/>
    <property type="molecule type" value="Genomic_DNA"/>
</dbReference>
<organism evidence="2 3">
    <name type="scientific">Lysinibacillus macroides</name>
    <dbReference type="NCBI Taxonomy" id="33935"/>
    <lineage>
        <taxon>Bacteria</taxon>
        <taxon>Bacillati</taxon>
        <taxon>Bacillota</taxon>
        <taxon>Bacilli</taxon>
        <taxon>Bacillales</taxon>
        <taxon>Bacillaceae</taxon>
        <taxon>Lysinibacillus</taxon>
    </lineage>
</organism>
<accession>A0A0M9DNH0</accession>
<dbReference type="SUPFAM" id="SSF55729">
    <property type="entry name" value="Acyl-CoA N-acyltransferases (Nat)"/>
    <property type="match status" value="1"/>
</dbReference>
<proteinExistence type="predicted"/>
<evidence type="ECO:0000259" key="1">
    <source>
        <dbReference type="PROSITE" id="PS51186"/>
    </source>
</evidence>
<keyword evidence="2" id="KW-0808">Transferase</keyword>
<comment type="caution">
    <text evidence="2">The sequence shown here is derived from an EMBL/GenBank/DDBJ whole genome shotgun (WGS) entry which is preliminary data.</text>
</comment>
<dbReference type="CDD" id="cd04301">
    <property type="entry name" value="NAT_SF"/>
    <property type="match status" value="1"/>
</dbReference>
<dbReference type="Proteomes" id="UP000037977">
    <property type="component" value="Unassembled WGS sequence"/>
</dbReference>
<gene>
    <name evidence="2" type="ORF">ADM90_02045</name>
</gene>
<reference evidence="2 3" key="1">
    <citation type="submission" date="2015-07" db="EMBL/GenBank/DDBJ databases">
        <title>Genome sequencing project for genomic taxonomy and phylogenomics of Bacillus-like bacteria.</title>
        <authorList>
            <person name="Liu B."/>
            <person name="Wang J."/>
            <person name="Zhu Y."/>
            <person name="Liu G."/>
            <person name="Chen Q."/>
            <person name="Chen Z."/>
            <person name="Che J."/>
            <person name="Ge C."/>
            <person name="Shi H."/>
            <person name="Pan Z."/>
            <person name="Liu X."/>
        </authorList>
    </citation>
    <scope>NUCLEOTIDE SEQUENCE [LARGE SCALE GENOMIC DNA]</scope>
    <source>
        <strain evidence="2 3">DSM 54</strain>
    </source>
</reference>
<dbReference type="RefSeq" id="WP_053993401.1">
    <property type="nucleotide sequence ID" value="NZ_CP065643.1"/>
</dbReference>
<dbReference type="STRING" id="33935.ADM90_02045"/>
<protein>
    <submittedName>
        <fullName evidence="2">Acetyltransferase</fullName>
    </submittedName>
</protein>
<evidence type="ECO:0000313" key="2">
    <source>
        <dbReference type="EMBL" id="KOY84203.1"/>
    </source>
</evidence>